<sequence>MHFLTLLSLPAALVLLFPAQISATPACYMVDGSVAPPSFVPCDTSAAVSACCASNQTNPDICMSSGLCYSTNGDHAGFIYANGCTDKTGESSICPHICPNQANNWEGGSAARSWNVLQCSPGAFCCRPSTNMTNCCDNSTALITATSVGALLIATATATISSSTGAAAAVMTVTATATAEPITQAVCKDNTAVVGGALGAALGAALLASLGAIAWLCLRRPKPVSPPQTVTGYPEYTQAEAKTFQHPQELEVRKPVYEVQG</sequence>
<evidence type="ECO:0000256" key="2">
    <source>
        <dbReference type="SAM" id="SignalP"/>
    </source>
</evidence>
<evidence type="ECO:0008006" key="5">
    <source>
        <dbReference type="Google" id="ProtNLM"/>
    </source>
</evidence>
<accession>A0AAN6NBF7</accession>
<protein>
    <recommendedName>
        <fullName evidence="5">Mid2 domain-containing protein</fullName>
    </recommendedName>
</protein>
<proteinExistence type="predicted"/>
<dbReference type="EMBL" id="MU853776">
    <property type="protein sequence ID" value="KAK3942116.1"/>
    <property type="molecule type" value="Genomic_DNA"/>
</dbReference>
<gene>
    <name evidence="3" type="ORF">QBC46DRAFT_427782</name>
</gene>
<organism evidence="3 4">
    <name type="scientific">Diplogelasinospora grovesii</name>
    <dbReference type="NCBI Taxonomy" id="303347"/>
    <lineage>
        <taxon>Eukaryota</taxon>
        <taxon>Fungi</taxon>
        <taxon>Dikarya</taxon>
        <taxon>Ascomycota</taxon>
        <taxon>Pezizomycotina</taxon>
        <taxon>Sordariomycetes</taxon>
        <taxon>Sordariomycetidae</taxon>
        <taxon>Sordariales</taxon>
        <taxon>Diplogelasinosporaceae</taxon>
        <taxon>Diplogelasinospora</taxon>
    </lineage>
</organism>
<keyword evidence="2" id="KW-0732">Signal</keyword>
<name>A0AAN6NBF7_9PEZI</name>
<feature type="signal peptide" evidence="2">
    <location>
        <begin position="1"/>
        <end position="23"/>
    </location>
</feature>
<dbReference type="Proteomes" id="UP001303473">
    <property type="component" value="Unassembled WGS sequence"/>
</dbReference>
<keyword evidence="1" id="KW-0472">Membrane</keyword>
<keyword evidence="1" id="KW-0812">Transmembrane</keyword>
<comment type="caution">
    <text evidence="3">The sequence shown here is derived from an EMBL/GenBank/DDBJ whole genome shotgun (WGS) entry which is preliminary data.</text>
</comment>
<reference evidence="4" key="1">
    <citation type="journal article" date="2023" name="Mol. Phylogenet. Evol.">
        <title>Genome-scale phylogeny and comparative genomics of the fungal order Sordariales.</title>
        <authorList>
            <person name="Hensen N."/>
            <person name="Bonometti L."/>
            <person name="Westerberg I."/>
            <person name="Brannstrom I.O."/>
            <person name="Guillou S."/>
            <person name="Cros-Aarteil S."/>
            <person name="Calhoun S."/>
            <person name="Haridas S."/>
            <person name="Kuo A."/>
            <person name="Mondo S."/>
            <person name="Pangilinan J."/>
            <person name="Riley R."/>
            <person name="LaButti K."/>
            <person name="Andreopoulos B."/>
            <person name="Lipzen A."/>
            <person name="Chen C."/>
            <person name="Yan M."/>
            <person name="Daum C."/>
            <person name="Ng V."/>
            <person name="Clum A."/>
            <person name="Steindorff A."/>
            <person name="Ohm R.A."/>
            <person name="Martin F."/>
            <person name="Silar P."/>
            <person name="Natvig D.O."/>
            <person name="Lalanne C."/>
            <person name="Gautier V."/>
            <person name="Ament-Velasquez S.L."/>
            <person name="Kruys A."/>
            <person name="Hutchinson M.I."/>
            <person name="Powell A.J."/>
            <person name="Barry K."/>
            <person name="Miller A.N."/>
            <person name="Grigoriev I.V."/>
            <person name="Debuchy R."/>
            <person name="Gladieux P."/>
            <person name="Hiltunen Thoren M."/>
            <person name="Johannesson H."/>
        </authorList>
    </citation>
    <scope>NUCLEOTIDE SEQUENCE [LARGE SCALE GENOMIC DNA]</scope>
    <source>
        <strain evidence="4">CBS 340.73</strain>
    </source>
</reference>
<dbReference type="AlphaFoldDB" id="A0AAN6NBF7"/>
<evidence type="ECO:0000313" key="4">
    <source>
        <dbReference type="Proteomes" id="UP001303473"/>
    </source>
</evidence>
<keyword evidence="1" id="KW-1133">Transmembrane helix</keyword>
<evidence type="ECO:0000256" key="1">
    <source>
        <dbReference type="SAM" id="Phobius"/>
    </source>
</evidence>
<feature type="chain" id="PRO_5042976821" description="Mid2 domain-containing protein" evidence="2">
    <location>
        <begin position="24"/>
        <end position="261"/>
    </location>
</feature>
<keyword evidence="4" id="KW-1185">Reference proteome</keyword>
<feature type="transmembrane region" description="Helical" evidence="1">
    <location>
        <begin position="192"/>
        <end position="218"/>
    </location>
</feature>
<evidence type="ECO:0000313" key="3">
    <source>
        <dbReference type="EMBL" id="KAK3942116.1"/>
    </source>
</evidence>